<reference evidence="1" key="1">
    <citation type="submission" date="2020-04" db="EMBL/GenBank/DDBJ databases">
        <authorList>
            <person name="Alioto T."/>
            <person name="Alioto T."/>
            <person name="Gomez Garrido J."/>
        </authorList>
    </citation>
    <scope>NUCLEOTIDE SEQUENCE</scope>
    <source>
        <strain evidence="1">A484AB</strain>
    </source>
</reference>
<sequence length="155" mass="17904">MQGRKNNSGSEHICNIMCNEEKKNATSDLKKERLNLHSGFAILFDNIDGNLNRRHMTMENQNLDCRWVNHKIVSNRISGNKLDMSPRNVLNISNIKLLPTVQDQKRQRQNYIVLVARMLVEHLESFSAFKDVRVSHIPHKYSKEMSGKSESVSTI</sequence>
<proteinExistence type="predicted"/>
<dbReference type="Proteomes" id="UP001152795">
    <property type="component" value="Unassembled WGS sequence"/>
</dbReference>
<gene>
    <name evidence="1" type="ORF">PACLA_8A020474</name>
</gene>
<dbReference type="AlphaFoldDB" id="A0A7D9DXT2"/>
<keyword evidence="2" id="KW-1185">Reference proteome</keyword>
<organism evidence="1 2">
    <name type="scientific">Paramuricea clavata</name>
    <name type="common">Red gorgonian</name>
    <name type="synonym">Violescent sea-whip</name>
    <dbReference type="NCBI Taxonomy" id="317549"/>
    <lineage>
        <taxon>Eukaryota</taxon>
        <taxon>Metazoa</taxon>
        <taxon>Cnidaria</taxon>
        <taxon>Anthozoa</taxon>
        <taxon>Octocorallia</taxon>
        <taxon>Malacalcyonacea</taxon>
        <taxon>Plexauridae</taxon>
        <taxon>Paramuricea</taxon>
    </lineage>
</organism>
<evidence type="ECO:0000313" key="1">
    <source>
        <dbReference type="EMBL" id="CAB3993977.1"/>
    </source>
</evidence>
<accession>A0A7D9DXT2</accession>
<dbReference type="EMBL" id="CACRXK020002367">
    <property type="protein sequence ID" value="CAB3993977.1"/>
    <property type="molecule type" value="Genomic_DNA"/>
</dbReference>
<comment type="caution">
    <text evidence="1">The sequence shown here is derived from an EMBL/GenBank/DDBJ whole genome shotgun (WGS) entry which is preliminary data.</text>
</comment>
<dbReference type="OrthoDB" id="5989504at2759"/>
<protein>
    <submittedName>
        <fullName evidence="1">Uncharacterized protein</fullName>
    </submittedName>
</protein>
<evidence type="ECO:0000313" key="2">
    <source>
        <dbReference type="Proteomes" id="UP001152795"/>
    </source>
</evidence>
<name>A0A7D9DXT2_PARCT</name>